<dbReference type="PANTHER" id="PTHR36842">
    <property type="entry name" value="PROTEIN TOLB HOMOLOG"/>
    <property type="match status" value="1"/>
</dbReference>
<reference evidence="2" key="1">
    <citation type="journal article" date="2020" name="mSystems">
        <title>Genome- and Community-Level Interaction Insights into Carbon Utilization and Element Cycling Functions of Hydrothermarchaeota in Hydrothermal Sediment.</title>
        <authorList>
            <person name="Zhou Z."/>
            <person name="Liu Y."/>
            <person name="Xu W."/>
            <person name="Pan J."/>
            <person name="Luo Z.H."/>
            <person name="Li M."/>
        </authorList>
    </citation>
    <scope>NUCLEOTIDE SEQUENCE [LARGE SCALE GENOMIC DNA]</scope>
    <source>
        <strain evidence="2">HyVt-628</strain>
    </source>
</reference>
<accession>A0A7C5HGW6</accession>
<comment type="similarity">
    <text evidence="1">Belongs to the TolB family.</text>
</comment>
<evidence type="ECO:0000256" key="1">
    <source>
        <dbReference type="ARBA" id="ARBA00009820"/>
    </source>
</evidence>
<proteinExistence type="inferred from homology"/>
<organism evidence="2">
    <name type="scientific">Chlorobaculum parvum</name>
    <dbReference type="NCBI Taxonomy" id="274539"/>
    <lineage>
        <taxon>Bacteria</taxon>
        <taxon>Pseudomonadati</taxon>
        <taxon>Chlorobiota</taxon>
        <taxon>Chlorobiia</taxon>
        <taxon>Chlorobiales</taxon>
        <taxon>Chlorobiaceae</taxon>
        <taxon>Chlorobaculum</taxon>
    </lineage>
</organism>
<dbReference type="Proteomes" id="UP000886059">
    <property type="component" value="Unassembled WGS sequence"/>
</dbReference>
<evidence type="ECO:0000313" key="2">
    <source>
        <dbReference type="EMBL" id="HHE07457.1"/>
    </source>
</evidence>
<dbReference type="Pfam" id="PF07676">
    <property type="entry name" value="PD40"/>
    <property type="match status" value="3"/>
</dbReference>
<dbReference type="EMBL" id="DRSK01000045">
    <property type="protein sequence ID" value="HHE07457.1"/>
    <property type="molecule type" value="Genomic_DNA"/>
</dbReference>
<protein>
    <submittedName>
        <fullName evidence="2">Tol-Pal system beta propeller repeat protein TolB</fullName>
    </submittedName>
</protein>
<gene>
    <name evidence="2" type="ORF">ENL01_00765</name>
</gene>
<comment type="caution">
    <text evidence="2">The sequence shown here is derived from an EMBL/GenBank/DDBJ whole genome shotgun (WGS) entry which is preliminary data.</text>
</comment>
<dbReference type="InterPro" id="IPR011659">
    <property type="entry name" value="WD40"/>
</dbReference>
<dbReference type="Gene3D" id="2.120.10.30">
    <property type="entry name" value="TolB, C-terminal domain"/>
    <property type="match status" value="1"/>
</dbReference>
<sequence length="147" mass="16024">GHSIEVSPTFSPDGSKMAFVSTRDGGPQIFIQDLASGSVRRLTYSGTYNTQPSWSPSGDKILYSSLQKNGEINIFMIDAGGSNLLQLTSGSRNNESPSWSPDGSMIVFSSTRAGSRKLYVMNIDGTNQRPLLNMKGEQQQPSWSIRN</sequence>
<dbReference type="AlphaFoldDB" id="A0A7C5HGW6"/>
<dbReference type="PANTHER" id="PTHR36842:SF1">
    <property type="entry name" value="PROTEIN TOLB"/>
    <property type="match status" value="1"/>
</dbReference>
<dbReference type="InterPro" id="IPR011042">
    <property type="entry name" value="6-blade_b-propeller_TolB-like"/>
</dbReference>
<dbReference type="SUPFAM" id="SSF82171">
    <property type="entry name" value="DPP6 N-terminal domain-like"/>
    <property type="match status" value="1"/>
</dbReference>
<name>A0A7C5HGW6_9CHLB</name>
<feature type="non-terminal residue" evidence="2">
    <location>
        <position position="1"/>
    </location>
</feature>